<feature type="region of interest" description="Disordered" evidence="10">
    <location>
        <begin position="1"/>
        <end position="24"/>
    </location>
</feature>
<comment type="function">
    <text evidence="8">Catalyzes the attachment of tyrosine to tRNA(Tyr) in a two-step reaction: tyrosine is first activated by ATP to form Tyr-AMP and then transferred to the acceptor end of tRNA(Tyr).</text>
</comment>
<keyword evidence="3 8" id="KW-0067">ATP-binding</keyword>
<dbReference type="InterPro" id="IPR054608">
    <property type="entry name" value="SYY-like_C"/>
</dbReference>
<dbReference type="CDD" id="cd00165">
    <property type="entry name" value="S4"/>
    <property type="match status" value="1"/>
</dbReference>
<dbReference type="GO" id="GO:0004831">
    <property type="term" value="F:tyrosine-tRNA ligase activity"/>
    <property type="evidence" value="ECO:0007669"/>
    <property type="project" value="UniProtKB-EC"/>
</dbReference>
<dbReference type="PROSITE" id="PS00178">
    <property type="entry name" value="AA_TRNA_LIGASE_I"/>
    <property type="match status" value="1"/>
</dbReference>
<evidence type="ECO:0000256" key="6">
    <source>
        <dbReference type="ARBA" id="ARBA00023146"/>
    </source>
</evidence>
<dbReference type="SUPFAM" id="SSF55174">
    <property type="entry name" value="Alpha-L RNA-binding motif"/>
    <property type="match status" value="1"/>
</dbReference>
<evidence type="ECO:0000256" key="10">
    <source>
        <dbReference type="SAM" id="MobiDB-lite"/>
    </source>
</evidence>
<evidence type="ECO:0000256" key="2">
    <source>
        <dbReference type="ARBA" id="ARBA00022741"/>
    </source>
</evidence>
<dbReference type="Gene3D" id="3.40.50.620">
    <property type="entry name" value="HUPs"/>
    <property type="match status" value="1"/>
</dbReference>
<comment type="caution">
    <text evidence="12">The sequence shown here is derived from an EMBL/GenBank/DDBJ whole genome shotgun (WGS) entry which is preliminary data.</text>
</comment>
<feature type="binding site" evidence="8">
    <location>
        <position position="76"/>
    </location>
    <ligand>
        <name>L-tyrosine</name>
        <dbReference type="ChEBI" id="CHEBI:58315"/>
    </ligand>
</feature>
<dbReference type="InterPro" id="IPR002305">
    <property type="entry name" value="aa-tRNA-synth_Ic"/>
</dbReference>
<protein>
    <recommendedName>
        <fullName evidence="8">Tyrosine--tRNA ligase</fullName>
        <ecNumber evidence="8">6.1.1.1</ecNumber>
    </recommendedName>
    <alternativeName>
        <fullName evidence="8">Tyrosyl-tRNA synthetase</fullName>
        <shortName evidence="8">TyrRS</shortName>
    </alternativeName>
</protein>
<dbReference type="Proteomes" id="UP001249291">
    <property type="component" value="Unassembled WGS sequence"/>
</dbReference>
<comment type="similarity">
    <text evidence="8">Belongs to the class-I aminoacyl-tRNA synthetase family. TyrS type 1 subfamily.</text>
</comment>
<name>A0ABU1HPX9_9MICO</name>
<evidence type="ECO:0000256" key="8">
    <source>
        <dbReference type="HAMAP-Rule" id="MF_02006"/>
    </source>
</evidence>
<dbReference type="SUPFAM" id="SSF52374">
    <property type="entry name" value="Nucleotidylyl transferase"/>
    <property type="match status" value="1"/>
</dbReference>
<evidence type="ECO:0000256" key="3">
    <source>
        <dbReference type="ARBA" id="ARBA00022840"/>
    </source>
</evidence>
<dbReference type="HAMAP" id="MF_02006">
    <property type="entry name" value="Tyr_tRNA_synth_type1"/>
    <property type="match status" value="1"/>
</dbReference>
<dbReference type="EMBL" id="JAVIZQ010000001">
    <property type="protein sequence ID" value="MDR6142105.1"/>
    <property type="molecule type" value="Genomic_DNA"/>
</dbReference>
<evidence type="ECO:0000313" key="13">
    <source>
        <dbReference type="Proteomes" id="UP001249291"/>
    </source>
</evidence>
<reference evidence="12 13" key="1">
    <citation type="submission" date="2023-08" db="EMBL/GenBank/DDBJ databases">
        <title>Functional and genomic diversity of the sorghum phyllosphere microbiome.</title>
        <authorList>
            <person name="Shade A."/>
        </authorList>
    </citation>
    <scope>NUCLEOTIDE SEQUENCE [LARGE SCALE GENOMIC DNA]</scope>
    <source>
        <strain evidence="12 13">SORGH_AS_0445</strain>
    </source>
</reference>
<feature type="short sequence motif" description="'KMSKS' region" evidence="8">
    <location>
        <begin position="271"/>
        <end position="275"/>
    </location>
</feature>
<keyword evidence="4 9" id="KW-0694">RNA-binding</keyword>
<evidence type="ECO:0000256" key="7">
    <source>
        <dbReference type="ARBA" id="ARBA00048248"/>
    </source>
</evidence>
<dbReference type="InterPro" id="IPR024088">
    <property type="entry name" value="Tyr-tRNA-ligase_bac-type"/>
</dbReference>
<sequence>MVGGAQLIGRGHGDSPAPTADSLGRVSNSALTTAPPAIDPTFENVWDELLWRGLVHVSTDQEALRALLAGDPITYYCGFDPTAPSLHLGNLVQLLTLRRIQLAGHKPLGLVGGSTGLIGDPRPTAERTLNTRETVEEWVGRLRTQVERYLSFEGENAARIVNNLDWTAPLSAIDFLREIGKYYRVGTMLKKDAVAARLNSDEGISYTEFSYQILQGMDFLELYRQYDCVLQTGGSDQWGNLTSGTDLIRRAEGASAHAIGTPLITNSDGTKFGKSEGNAIWLDAEMCSPYRMYQFWLSTADADVIERLKVFTFLTRAEIEEYEALVESEPFRRAAQKRLALEVVATVHGIDATAAVIAASEALFGQGDLTALDASTLRTALEELPHATVDAGSPVVDALVATGLVSSLSEARRAISQGGVSLDGARVEDDSATVQGTLPGGVSVLRRGKKTLAGVFLG</sequence>
<feature type="short sequence motif" description="'HIGH' region" evidence="8">
    <location>
        <begin position="81"/>
        <end position="90"/>
    </location>
</feature>
<dbReference type="InterPro" id="IPR024107">
    <property type="entry name" value="Tyr-tRNA-ligase_bac_1"/>
</dbReference>
<dbReference type="PANTHER" id="PTHR11766:SF0">
    <property type="entry name" value="TYROSINE--TRNA LIGASE, MITOCHONDRIAL"/>
    <property type="match status" value="1"/>
</dbReference>
<keyword evidence="5 8" id="KW-0648">Protein biosynthesis</keyword>
<accession>A0ABU1HPX9</accession>
<comment type="subunit">
    <text evidence="8">Homodimer.</text>
</comment>
<gene>
    <name evidence="8" type="primary">tyrS</name>
    <name evidence="12" type="ORF">QE375_001659</name>
</gene>
<dbReference type="InterPro" id="IPR014729">
    <property type="entry name" value="Rossmann-like_a/b/a_fold"/>
</dbReference>
<dbReference type="InterPro" id="IPR002307">
    <property type="entry name" value="Tyr-tRNA-ligase"/>
</dbReference>
<dbReference type="NCBIfam" id="TIGR00234">
    <property type="entry name" value="tyrS"/>
    <property type="match status" value="1"/>
</dbReference>
<evidence type="ECO:0000259" key="11">
    <source>
        <dbReference type="Pfam" id="PF22421"/>
    </source>
</evidence>
<evidence type="ECO:0000256" key="1">
    <source>
        <dbReference type="ARBA" id="ARBA00022598"/>
    </source>
</evidence>
<comment type="subcellular location">
    <subcellularLocation>
        <location evidence="8">Cytoplasm</location>
    </subcellularLocation>
</comment>
<dbReference type="Pfam" id="PF00579">
    <property type="entry name" value="tRNA-synt_1b"/>
    <property type="match status" value="1"/>
</dbReference>
<evidence type="ECO:0000256" key="9">
    <source>
        <dbReference type="PROSITE-ProRule" id="PRU00182"/>
    </source>
</evidence>
<dbReference type="PANTHER" id="PTHR11766">
    <property type="entry name" value="TYROSYL-TRNA SYNTHETASE"/>
    <property type="match status" value="1"/>
</dbReference>
<organism evidence="12 13">
    <name type="scientific">Microbacterium foliorum</name>
    <dbReference type="NCBI Taxonomy" id="104336"/>
    <lineage>
        <taxon>Bacteria</taxon>
        <taxon>Bacillati</taxon>
        <taxon>Actinomycetota</taxon>
        <taxon>Actinomycetes</taxon>
        <taxon>Micrococcales</taxon>
        <taxon>Microbacteriaceae</taxon>
        <taxon>Microbacterium</taxon>
    </lineage>
</organism>
<dbReference type="EC" id="6.1.1.1" evidence="8"/>
<keyword evidence="2 8" id="KW-0547">Nucleotide-binding</keyword>
<dbReference type="Pfam" id="PF22421">
    <property type="entry name" value="SYY_C-terminal"/>
    <property type="match status" value="1"/>
</dbReference>
<feature type="binding site" evidence="8">
    <location>
        <position position="215"/>
    </location>
    <ligand>
        <name>L-tyrosine</name>
        <dbReference type="ChEBI" id="CHEBI:58315"/>
    </ligand>
</feature>
<comment type="catalytic activity">
    <reaction evidence="7 8">
        <text>tRNA(Tyr) + L-tyrosine + ATP = L-tyrosyl-tRNA(Tyr) + AMP + diphosphate + H(+)</text>
        <dbReference type="Rhea" id="RHEA:10220"/>
        <dbReference type="Rhea" id="RHEA-COMP:9706"/>
        <dbReference type="Rhea" id="RHEA-COMP:9707"/>
        <dbReference type="ChEBI" id="CHEBI:15378"/>
        <dbReference type="ChEBI" id="CHEBI:30616"/>
        <dbReference type="ChEBI" id="CHEBI:33019"/>
        <dbReference type="ChEBI" id="CHEBI:58315"/>
        <dbReference type="ChEBI" id="CHEBI:78442"/>
        <dbReference type="ChEBI" id="CHEBI:78536"/>
        <dbReference type="ChEBI" id="CHEBI:456215"/>
        <dbReference type="EC" id="6.1.1.1"/>
    </reaction>
</comment>
<dbReference type="InterPro" id="IPR036986">
    <property type="entry name" value="S4_RNA-bd_sf"/>
</dbReference>
<evidence type="ECO:0000256" key="4">
    <source>
        <dbReference type="ARBA" id="ARBA00022884"/>
    </source>
</evidence>
<dbReference type="Gene3D" id="1.10.240.10">
    <property type="entry name" value="Tyrosyl-Transfer RNA Synthetase"/>
    <property type="match status" value="1"/>
</dbReference>
<dbReference type="InterPro" id="IPR001412">
    <property type="entry name" value="aa-tRNA-synth_I_CS"/>
</dbReference>
<dbReference type="CDD" id="cd00805">
    <property type="entry name" value="TyrRS_core"/>
    <property type="match status" value="1"/>
</dbReference>
<dbReference type="Gene3D" id="3.10.290.10">
    <property type="entry name" value="RNA-binding S4 domain"/>
    <property type="match status" value="1"/>
</dbReference>
<keyword evidence="1 8" id="KW-0436">Ligase</keyword>
<feature type="domain" description="Tyrosine--tRNA ligase SYY-like C-terminal" evidence="11">
    <location>
        <begin position="379"/>
        <end position="451"/>
    </location>
</feature>
<evidence type="ECO:0000256" key="5">
    <source>
        <dbReference type="ARBA" id="ARBA00022917"/>
    </source>
</evidence>
<keyword evidence="8" id="KW-0963">Cytoplasm</keyword>
<keyword evidence="6 8" id="KW-0030">Aminoacyl-tRNA synthetase</keyword>
<evidence type="ECO:0000313" key="12">
    <source>
        <dbReference type="EMBL" id="MDR6142105.1"/>
    </source>
</evidence>
<keyword evidence="13" id="KW-1185">Reference proteome</keyword>
<dbReference type="PRINTS" id="PR01040">
    <property type="entry name" value="TRNASYNTHTYR"/>
</dbReference>
<proteinExistence type="inferred from homology"/>
<feature type="binding site" evidence="8">
    <location>
        <position position="274"/>
    </location>
    <ligand>
        <name>ATP</name>
        <dbReference type="ChEBI" id="CHEBI:30616"/>
    </ligand>
</feature>
<dbReference type="PROSITE" id="PS50889">
    <property type="entry name" value="S4"/>
    <property type="match status" value="1"/>
</dbReference>
<feature type="binding site" evidence="8">
    <location>
        <position position="211"/>
    </location>
    <ligand>
        <name>L-tyrosine</name>
        <dbReference type="ChEBI" id="CHEBI:58315"/>
    </ligand>
</feature>